<evidence type="ECO:0000256" key="6">
    <source>
        <dbReference type="ARBA" id="ARBA00023004"/>
    </source>
</evidence>
<comment type="cofactor">
    <cofactor evidence="8">
        <name>[2Fe-2S] cluster</name>
        <dbReference type="ChEBI" id="CHEBI:190135"/>
    </cofactor>
</comment>
<keyword evidence="5" id="KW-0249">Electron transport</keyword>
<dbReference type="CDD" id="cd00207">
    <property type="entry name" value="fer2"/>
    <property type="match status" value="1"/>
</dbReference>
<evidence type="ECO:0000256" key="2">
    <source>
        <dbReference type="ARBA" id="ARBA00022448"/>
    </source>
</evidence>
<accession>A0A1I6P973</accession>
<keyword evidence="2" id="KW-0813">Transport</keyword>
<dbReference type="InterPro" id="IPR006058">
    <property type="entry name" value="2Fe2S_fd_BS"/>
</dbReference>
<evidence type="ECO:0000256" key="3">
    <source>
        <dbReference type="ARBA" id="ARBA00022714"/>
    </source>
</evidence>
<evidence type="ECO:0000256" key="1">
    <source>
        <dbReference type="ARBA" id="ARBA00007874"/>
    </source>
</evidence>
<dbReference type="Proteomes" id="UP000199199">
    <property type="component" value="Unassembled WGS sequence"/>
</dbReference>
<dbReference type="NCBIfam" id="NF041393">
    <property type="entry name" value="Frdxn_Halo"/>
    <property type="match status" value="1"/>
</dbReference>
<gene>
    <name evidence="10" type="ORF">SAMN04488556_0403</name>
</gene>
<keyword evidence="6" id="KW-0408">Iron</keyword>
<evidence type="ECO:0000313" key="10">
    <source>
        <dbReference type="EMBL" id="SFS36695.1"/>
    </source>
</evidence>
<dbReference type="Pfam" id="PF00111">
    <property type="entry name" value="Fer2"/>
    <property type="match status" value="1"/>
</dbReference>
<dbReference type="PANTHER" id="PTHR43112">
    <property type="entry name" value="FERREDOXIN"/>
    <property type="match status" value="1"/>
</dbReference>
<name>A0A1I6P973_9EURY</name>
<dbReference type="PANTHER" id="PTHR43112:SF3">
    <property type="entry name" value="FERREDOXIN-2, CHLOROPLASTIC"/>
    <property type="match status" value="1"/>
</dbReference>
<dbReference type="Gene3D" id="3.10.20.30">
    <property type="match status" value="1"/>
</dbReference>
<protein>
    <submittedName>
        <fullName evidence="10">Ferredoxin [2Fe-2S]</fullName>
    </submittedName>
</protein>
<dbReference type="AlphaFoldDB" id="A0A1I6P973"/>
<organism evidence="10 11">
    <name type="scientific">Halostagnicola kamekurae</name>
    <dbReference type="NCBI Taxonomy" id="619731"/>
    <lineage>
        <taxon>Archaea</taxon>
        <taxon>Methanobacteriati</taxon>
        <taxon>Methanobacteriota</taxon>
        <taxon>Stenosarchaea group</taxon>
        <taxon>Halobacteria</taxon>
        <taxon>Halobacteriales</taxon>
        <taxon>Natrialbaceae</taxon>
        <taxon>Halostagnicola</taxon>
    </lineage>
</organism>
<dbReference type="PROSITE" id="PS00197">
    <property type="entry name" value="2FE2S_FER_1"/>
    <property type="match status" value="1"/>
</dbReference>
<dbReference type="GO" id="GO:0046872">
    <property type="term" value="F:metal ion binding"/>
    <property type="evidence" value="ECO:0007669"/>
    <property type="project" value="UniProtKB-KW"/>
</dbReference>
<evidence type="ECO:0000313" key="11">
    <source>
        <dbReference type="Proteomes" id="UP000199199"/>
    </source>
</evidence>
<dbReference type="InterPro" id="IPR053441">
    <property type="entry name" value="2Fe2S_Ferredoxin"/>
</dbReference>
<dbReference type="EMBL" id="FOZS01000001">
    <property type="protein sequence ID" value="SFS36695.1"/>
    <property type="molecule type" value="Genomic_DNA"/>
</dbReference>
<proteinExistence type="inferred from homology"/>
<evidence type="ECO:0000259" key="9">
    <source>
        <dbReference type="PROSITE" id="PS51085"/>
    </source>
</evidence>
<comment type="similarity">
    <text evidence="1">Belongs to the 2Fe2S plant-type ferredoxin family.</text>
</comment>
<dbReference type="InterPro" id="IPR036010">
    <property type="entry name" value="2Fe-2S_ferredoxin-like_sf"/>
</dbReference>
<dbReference type="PROSITE" id="PS51085">
    <property type="entry name" value="2FE2S_FER_2"/>
    <property type="match status" value="1"/>
</dbReference>
<evidence type="ECO:0000256" key="8">
    <source>
        <dbReference type="ARBA" id="ARBA00034078"/>
    </source>
</evidence>
<evidence type="ECO:0000256" key="5">
    <source>
        <dbReference type="ARBA" id="ARBA00022982"/>
    </source>
</evidence>
<dbReference type="GO" id="GO:0051537">
    <property type="term" value="F:2 iron, 2 sulfur cluster binding"/>
    <property type="evidence" value="ECO:0007669"/>
    <property type="project" value="UniProtKB-KW"/>
</dbReference>
<keyword evidence="4" id="KW-0479">Metal-binding</keyword>
<keyword evidence="7" id="KW-0411">Iron-sulfur</keyword>
<reference evidence="11" key="1">
    <citation type="submission" date="2016-10" db="EMBL/GenBank/DDBJ databases">
        <authorList>
            <person name="Varghese N."/>
            <person name="Submissions S."/>
        </authorList>
    </citation>
    <scope>NUCLEOTIDE SEQUENCE [LARGE SCALE GENOMIC DNA]</scope>
    <source>
        <strain evidence="11">DSM 22427</strain>
    </source>
</reference>
<dbReference type="InterPro" id="IPR012675">
    <property type="entry name" value="Beta-grasp_dom_sf"/>
</dbReference>
<evidence type="ECO:0000256" key="4">
    <source>
        <dbReference type="ARBA" id="ARBA00022723"/>
    </source>
</evidence>
<feature type="domain" description="2Fe-2S ferredoxin-type" evidence="9">
    <location>
        <begin position="69"/>
        <end position="160"/>
    </location>
</feature>
<evidence type="ECO:0000256" key="7">
    <source>
        <dbReference type="ARBA" id="ARBA00023014"/>
    </source>
</evidence>
<dbReference type="InterPro" id="IPR001041">
    <property type="entry name" value="2Fe-2S_ferredoxin-type"/>
</dbReference>
<keyword evidence="11" id="KW-1185">Reference proteome</keyword>
<sequence length="169" mass="19367">MPFENETPDELFLDIFSILRERQFRTEQQAIPMRDSNLRLMPTVEYLNYEVLDDQGWEMDDDDLFENAADAGLDEEDYGTLDVAEGEYILEAAEAQGYDWPFSCRAGACANCAAIITEGEIDMDMQQILSDEEVEEKNVRLTCIGSAETDEVKIVYNAKHLDYLQNRVI</sequence>
<dbReference type="SUPFAM" id="SSF54292">
    <property type="entry name" value="2Fe-2S ferredoxin-like"/>
    <property type="match status" value="1"/>
</dbReference>
<keyword evidence="3" id="KW-0001">2Fe-2S</keyword>